<evidence type="ECO:0000259" key="11">
    <source>
        <dbReference type="Pfam" id="PF08544"/>
    </source>
</evidence>
<dbReference type="AlphaFoldDB" id="A0AAD1XCH8"/>
<evidence type="ECO:0000313" key="13">
    <source>
        <dbReference type="Proteomes" id="UP001295684"/>
    </source>
</evidence>
<evidence type="ECO:0000256" key="4">
    <source>
        <dbReference type="ARBA" id="ARBA00022741"/>
    </source>
</evidence>
<dbReference type="InterPro" id="IPR013750">
    <property type="entry name" value="GHMP_kinase_C_dom"/>
</dbReference>
<dbReference type="Pfam" id="PF00288">
    <property type="entry name" value="GHMP_kinases_N"/>
    <property type="match status" value="1"/>
</dbReference>
<dbReference type="Proteomes" id="UP001295684">
    <property type="component" value="Unassembled WGS sequence"/>
</dbReference>
<evidence type="ECO:0000256" key="3">
    <source>
        <dbReference type="ARBA" id="ARBA00022679"/>
    </source>
</evidence>
<dbReference type="InterPro" id="IPR006205">
    <property type="entry name" value="Mev_gal_kin"/>
</dbReference>
<dbReference type="GO" id="GO:0005524">
    <property type="term" value="F:ATP binding"/>
    <property type="evidence" value="ECO:0007669"/>
    <property type="project" value="UniProtKB-KW"/>
</dbReference>
<feature type="domain" description="GHMP kinase N-terminal" evidence="10">
    <location>
        <begin position="113"/>
        <end position="150"/>
    </location>
</feature>
<keyword evidence="13" id="KW-1185">Reference proteome</keyword>
<keyword evidence="2" id="KW-0444">Lipid biosynthesis</keyword>
<evidence type="ECO:0000256" key="7">
    <source>
        <dbReference type="ARBA" id="ARBA00022842"/>
    </source>
</evidence>
<comment type="pathway">
    <text evidence="9">Isoprenoid biosynthesis; isopentenyl diphosphate biosynthesis via mevalonate pathway; isopentenyl diphosphate from (R)-mevalonate: step 1/3.</text>
</comment>
<accession>A0AAD1XCH8</accession>
<keyword evidence="5" id="KW-0418">Kinase</keyword>
<dbReference type="GO" id="GO:0019287">
    <property type="term" value="P:isopentenyl diphosphate biosynthetic process, mevalonate pathway"/>
    <property type="evidence" value="ECO:0007669"/>
    <property type="project" value="TreeGrafter"/>
</dbReference>
<dbReference type="GO" id="GO:0005829">
    <property type="term" value="C:cytosol"/>
    <property type="evidence" value="ECO:0007669"/>
    <property type="project" value="TreeGrafter"/>
</dbReference>
<feature type="domain" description="GHMP kinase C-terminal" evidence="11">
    <location>
        <begin position="309"/>
        <end position="372"/>
    </location>
</feature>
<proteinExistence type="predicted"/>
<comment type="caution">
    <text evidence="12">The sequence shown here is derived from an EMBL/GenBank/DDBJ whole genome shotgun (WGS) entry which is preliminary data.</text>
</comment>
<sequence length="398" mass="44105">METEAKALIDALFTAPGKVFLSGEYSVTYGSDTNPAIAFTIDKRTQCHVKVFKREEGFPFLDIECKFFKIVLEQYEQLEDISQLETAEIGALTTFIEAVKESGTDLKEFTEKYFITIEMKYAFPSGIGLGSSASYNVALAAAINTVARKLSNGSFKDMTDIAFTDVEDQWRIRTIADIGEKEAHKSISGAESAVISLGGIYKYSRNMTEASEVIEASAGLHLSEDFKFDLIDTGIHRTPKDSLDDMVTMHQQYPEIFLYTEESEGVKKKYSNESNIKIFNAVMEAICCTTNSIEALLKEATYDSDHLSHLVNTNHRLLESIKAGAEIIDEIVVLANRHKVGAKIVGAGFGGCMIAIYNTNSQVQEFKDAVNALSEKGVCFIPANFSKLGIQCESWEHR</sequence>
<dbReference type="InterPro" id="IPR020568">
    <property type="entry name" value="Ribosomal_Su5_D2-typ_SF"/>
</dbReference>
<keyword evidence="3" id="KW-0808">Transferase</keyword>
<dbReference type="InterPro" id="IPR014721">
    <property type="entry name" value="Ribsml_uS5_D2-typ_fold_subgr"/>
</dbReference>
<keyword evidence="4" id="KW-0547">Nucleotide-binding</keyword>
<evidence type="ECO:0000256" key="9">
    <source>
        <dbReference type="ARBA" id="ARBA00029438"/>
    </source>
</evidence>
<keyword evidence="6" id="KW-0067">ATP-binding</keyword>
<organism evidence="12 13">
    <name type="scientific">Euplotes crassus</name>
    <dbReference type="NCBI Taxonomy" id="5936"/>
    <lineage>
        <taxon>Eukaryota</taxon>
        <taxon>Sar</taxon>
        <taxon>Alveolata</taxon>
        <taxon>Ciliophora</taxon>
        <taxon>Intramacronucleata</taxon>
        <taxon>Spirotrichea</taxon>
        <taxon>Hypotrichia</taxon>
        <taxon>Euplotida</taxon>
        <taxon>Euplotidae</taxon>
        <taxon>Moneuplotes</taxon>
    </lineage>
</organism>
<dbReference type="PANTHER" id="PTHR43290">
    <property type="entry name" value="MEVALONATE KINASE"/>
    <property type="match status" value="1"/>
</dbReference>
<dbReference type="EMBL" id="CAMPGE010010431">
    <property type="protein sequence ID" value="CAI2369280.1"/>
    <property type="molecule type" value="Genomic_DNA"/>
</dbReference>
<evidence type="ECO:0000256" key="8">
    <source>
        <dbReference type="ARBA" id="ARBA00023098"/>
    </source>
</evidence>
<evidence type="ECO:0000256" key="1">
    <source>
        <dbReference type="ARBA" id="ARBA00022490"/>
    </source>
</evidence>
<keyword evidence="1" id="KW-0963">Cytoplasm</keyword>
<evidence type="ECO:0008006" key="14">
    <source>
        <dbReference type="Google" id="ProtNLM"/>
    </source>
</evidence>
<evidence type="ECO:0000256" key="2">
    <source>
        <dbReference type="ARBA" id="ARBA00022516"/>
    </source>
</evidence>
<evidence type="ECO:0000256" key="6">
    <source>
        <dbReference type="ARBA" id="ARBA00022840"/>
    </source>
</evidence>
<name>A0AAD1XCH8_EUPCR</name>
<dbReference type="InterPro" id="IPR036554">
    <property type="entry name" value="GHMP_kinase_C_sf"/>
</dbReference>
<protein>
    <recommendedName>
        <fullName evidence="14">Mevalonate kinase</fullName>
    </recommendedName>
</protein>
<evidence type="ECO:0000259" key="10">
    <source>
        <dbReference type="Pfam" id="PF00288"/>
    </source>
</evidence>
<dbReference type="SUPFAM" id="SSF55060">
    <property type="entry name" value="GHMP Kinase, C-terminal domain"/>
    <property type="match status" value="1"/>
</dbReference>
<evidence type="ECO:0000313" key="12">
    <source>
        <dbReference type="EMBL" id="CAI2369280.1"/>
    </source>
</evidence>
<gene>
    <name evidence="12" type="ORF">ECRASSUSDP1_LOCUS10578</name>
</gene>
<dbReference type="PRINTS" id="PR00959">
    <property type="entry name" value="MEVGALKINASE"/>
</dbReference>
<dbReference type="GO" id="GO:0004496">
    <property type="term" value="F:mevalonate kinase activity"/>
    <property type="evidence" value="ECO:0007669"/>
    <property type="project" value="InterPro"/>
</dbReference>
<dbReference type="Pfam" id="PF08544">
    <property type="entry name" value="GHMP_kinases_C"/>
    <property type="match status" value="1"/>
</dbReference>
<reference evidence="12" key="1">
    <citation type="submission" date="2023-07" db="EMBL/GenBank/DDBJ databases">
        <authorList>
            <consortium name="AG Swart"/>
            <person name="Singh M."/>
            <person name="Singh A."/>
            <person name="Seah K."/>
            <person name="Emmerich C."/>
        </authorList>
    </citation>
    <scope>NUCLEOTIDE SEQUENCE</scope>
    <source>
        <strain evidence="12">DP1</strain>
    </source>
</reference>
<dbReference type="PANTHER" id="PTHR43290:SF2">
    <property type="entry name" value="MEVALONATE KINASE"/>
    <property type="match status" value="1"/>
</dbReference>
<dbReference type="Gene3D" id="3.30.70.890">
    <property type="entry name" value="GHMP kinase, C-terminal domain"/>
    <property type="match status" value="1"/>
</dbReference>
<dbReference type="SUPFAM" id="SSF54211">
    <property type="entry name" value="Ribosomal protein S5 domain 2-like"/>
    <property type="match status" value="1"/>
</dbReference>
<dbReference type="InterPro" id="IPR006204">
    <property type="entry name" value="GHMP_kinase_N_dom"/>
</dbReference>
<keyword evidence="7" id="KW-0460">Magnesium</keyword>
<evidence type="ECO:0000256" key="5">
    <source>
        <dbReference type="ARBA" id="ARBA00022777"/>
    </source>
</evidence>
<dbReference type="Gene3D" id="3.30.230.10">
    <property type="match status" value="1"/>
</dbReference>
<keyword evidence="8" id="KW-0443">Lipid metabolism</keyword>